<feature type="compositionally biased region" description="Acidic residues" evidence="1">
    <location>
        <begin position="11"/>
        <end position="33"/>
    </location>
</feature>
<sequence length="651" mass="70344">MRMLDEILENKDDEPLETSETENEGTDSEPDVDENVKHIPIEEDSGLSEEETLNSSAGFPHVDLQMDSDSDESSESEEEDEDLENPPSTVEAKPKAQGEQREGTSENEGGKNKSKVYMDGHVIVHPRLEDLPKEETPENEGGNNGGSEHPHPQPQPEAPERGNLVNEEINEDLRDMALENLDENQAARRGENQDSNFDSLKDLKALKEKKSDENGENNDTDNAGDANETLEKVLEARKGNIYAAVVLAKGLERNESNPLASGRFSRFMNSSKVDRIFDANKLGMGVNGIISTFDEDYAKSKVGNGISLVVNLIGMVGSLRDLAKKIRAFRNSPKLKDAPDKKKDIVRNDTFAVIGMVADAATILLRVCGIAKAIAGLAGQGKSMFAKVTGYVSQALGGLAQIAGLSTSVNQMLKLKDQMSKTKAEREDARKDLNDLIFKYYSDTGGVDRTALALDMLEQDDITEEDKEIVVRYLMLDRKVGKINAQVRSGAFGLTTLATGLISTITGSVNSGLNNFDKETATDEQKKRGDAAKTANKVGATLANSAVILGASKNMVGEIINKSKKPSSVESALGNRATGILNELKDEKYGLKGIAASLAHDPGDEEKNNAKAALGKYAAADKNLQSLGVNYGVLLKSAKKKDFEQALIAGI</sequence>
<evidence type="ECO:0000256" key="1">
    <source>
        <dbReference type="SAM" id="MobiDB-lite"/>
    </source>
</evidence>
<proteinExistence type="predicted"/>
<feature type="compositionally biased region" description="Basic and acidic residues" evidence="1">
    <location>
        <begin position="126"/>
        <end position="136"/>
    </location>
</feature>
<feature type="region of interest" description="Disordered" evidence="1">
    <location>
        <begin position="1"/>
        <end position="161"/>
    </location>
</feature>
<comment type="caution">
    <text evidence="2">The sequence shown here is derived from an EMBL/GenBank/DDBJ whole genome shotgun (WGS) entry which is preliminary data.</text>
</comment>
<dbReference type="EMBL" id="WUQX01000001">
    <property type="protein sequence ID" value="MXP77747.1"/>
    <property type="molecule type" value="Genomic_DNA"/>
</dbReference>
<feature type="compositionally biased region" description="Acidic residues" evidence="1">
    <location>
        <begin position="42"/>
        <end position="52"/>
    </location>
</feature>
<dbReference type="Proteomes" id="UP000460412">
    <property type="component" value="Unassembled WGS sequence"/>
</dbReference>
<gene>
    <name evidence="2" type="ORF">GN277_21055</name>
</gene>
<keyword evidence="3" id="KW-1185">Reference proteome</keyword>
<feature type="region of interest" description="Disordered" evidence="1">
    <location>
        <begin position="207"/>
        <end position="226"/>
    </location>
</feature>
<reference evidence="2 3" key="1">
    <citation type="submission" date="2019-12" db="EMBL/GenBank/DDBJ databases">
        <title>Sporaefaciens musculi gen. nov., sp. nov., a novel bacterium isolated from the caecum of an obese mouse.</title>
        <authorList>
            <person name="Rasmussen T.S."/>
            <person name="Streidl T."/>
            <person name="Hitch T.C.A."/>
            <person name="Wortmann E."/>
            <person name="Deptula P."/>
            <person name="Hansen M."/>
            <person name="Nielsen D.S."/>
            <person name="Clavel T."/>
            <person name="Vogensen F.K."/>
        </authorList>
    </citation>
    <scope>NUCLEOTIDE SEQUENCE [LARGE SCALE GENOMIC DNA]</scope>
    <source>
        <strain evidence="2 3">WCA-9-b2</strain>
    </source>
</reference>
<accession>A0A7X3MK65</accession>
<name>A0A7X3MK65_9FIRM</name>
<feature type="compositionally biased region" description="Basic and acidic residues" evidence="1">
    <location>
        <begin position="92"/>
        <end position="111"/>
    </location>
</feature>
<feature type="compositionally biased region" description="Basic and acidic residues" evidence="1">
    <location>
        <begin position="1"/>
        <end position="10"/>
    </location>
</feature>
<protein>
    <submittedName>
        <fullName evidence="2">Uncharacterized protein</fullName>
    </submittedName>
</protein>
<evidence type="ECO:0000313" key="2">
    <source>
        <dbReference type="EMBL" id="MXP77747.1"/>
    </source>
</evidence>
<organism evidence="2 3">
    <name type="scientific">Sporofaciens musculi</name>
    <dbReference type="NCBI Taxonomy" id="2681861"/>
    <lineage>
        <taxon>Bacteria</taxon>
        <taxon>Bacillati</taxon>
        <taxon>Bacillota</taxon>
        <taxon>Clostridia</taxon>
        <taxon>Lachnospirales</taxon>
        <taxon>Lachnospiraceae</taxon>
        <taxon>Sporofaciens</taxon>
    </lineage>
</organism>
<evidence type="ECO:0000313" key="3">
    <source>
        <dbReference type="Proteomes" id="UP000460412"/>
    </source>
</evidence>
<dbReference type="AlphaFoldDB" id="A0A7X3MK65"/>
<feature type="compositionally biased region" description="Acidic residues" evidence="1">
    <location>
        <begin position="66"/>
        <end position="84"/>
    </location>
</feature>